<evidence type="ECO:0000256" key="1">
    <source>
        <dbReference type="ARBA" id="ARBA00006756"/>
    </source>
</evidence>
<proteinExistence type="inferred from homology"/>
<dbReference type="GO" id="GO:0015031">
    <property type="term" value="P:protein transport"/>
    <property type="evidence" value="ECO:0007669"/>
    <property type="project" value="UniProtKB-KW"/>
</dbReference>
<dbReference type="InterPro" id="IPR046364">
    <property type="entry name" value="Exo70_C"/>
</dbReference>
<feature type="region of interest" description="Disordered" evidence="4">
    <location>
        <begin position="502"/>
        <end position="545"/>
    </location>
</feature>
<dbReference type="PANTHER" id="PTHR12542">
    <property type="entry name" value="EXOCYST COMPLEX PROTEIN EXO70"/>
    <property type="match status" value="1"/>
</dbReference>
<feature type="compositionally biased region" description="Acidic residues" evidence="4">
    <location>
        <begin position="66"/>
        <end position="75"/>
    </location>
</feature>
<gene>
    <name evidence="6" type="ORF">Taro_029960</name>
</gene>
<comment type="caution">
    <text evidence="6">The sequence shown here is derived from an EMBL/GenBank/DDBJ whole genome shotgun (WGS) entry which is preliminary data.</text>
</comment>
<keyword evidence="2 3" id="KW-0813">Transport</keyword>
<dbReference type="SUPFAM" id="SSF74788">
    <property type="entry name" value="Cullin repeat-like"/>
    <property type="match status" value="1"/>
</dbReference>
<comment type="similarity">
    <text evidence="1 3">Belongs to the EXO70 family.</text>
</comment>
<dbReference type="InterPro" id="IPR016159">
    <property type="entry name" value="Cullin_repeat-like_dom_sf"/>
</dbReference>
<evidence type="ECO:0000313" key="6">
    <source>
        <dbReference type="EMBL" id="MQL97273.1"/>
    </source>
</evidence>
<dbReference type="OrthoDB" id="1922221at2759"/>
<protein>
    <recommendedName>
        <fullName evidence="3">Exocyst subunit Exo70 family protein</fullName>
    </recommendedName>
</protein>
<feature type="region of interest" description="Disordered" evidence="4">
    <location>
        <begin position="213"/>
        <end position="252"/>
    </location>
</feature>
<evidence type="ECO:0000256" key="3">
    <source>
        <dbReference type="RuleBase" id="RU365026"/>
    </source>
</evidence>
<evidence type="ECO:0000313" key="7">
    <source>
        <dbReference type="Proteomes" id="UP000652761"/>
    </source>
</evidence>
<dbReference type="InterPro" id="IPR004140">
    <property type="entry name" value="Exo70"/>
</dbReference>
<dbReference type="Proteomes" id="UP000652761">
    <property type="component" value="Unassembled WGS sequence"/>
</dbReference>
<accession>A0A843VYR2</accession>
<keyword evidence="7" id="KW-1185">Reference proteome</keyword>
<dbReference type="Pfam" id="PF03081">
    <property type="entry name" value="Exo70_C"/>
    <property type="match status" value="1"/>
</dbReference>
<feature type="domain" description="Exocyst complex subunit Exo70 C-terminal" evidence="5">
    <location>
        <begin position="322"/>
        <end position="728"/>
    </location>
</feature>
<feature type="compositionally biased region" description="Gly residues" evidence="4">
    <location>
        <begin position="527"/>
        <end position="536"/>
    </location>
</feature>
<feature type="region of interest" description="Disordered" evidence="4">
    <location>
        <begin position="1"/>
        <end position="116"/>
    </location>
</feature>
<name>A0A843VYR2_COLES</name>
<dbReference type="GO" id="GO:0006887">
    <property type="term" value="P:exocytosis"/>
    <property type="evidence" value="ECO:0007669"/>
    <property type="project" value="UniProtKB-KW"/>
</dbReference>
<dbReference type="GO" id="GO:0005546">
    <property type="term" value="F:phosphatidylinositol-4,5-bisphosphate binding"/>
    <property type="evidence" value="ECO:0007669"/>
    <property type="project" value="InterPro"/>
</dbReference>
<evidence type="ECO:0000256" key="2">
    <source>
        <dbReference type="ARBA" id="ARBA00022448"/>
    </source>
</evidence>
<comment type="function">
    <text evidence="3">Component of the exocyst complex.</text>
</comment>
<feature type="compositionally biased region" description="Basic and acidic residues" evidence="4">
    <location>
        <begin position="41"/>
        <end position="52"/>
    </location>
</feature>
<evidence type="ECO:0000259" key="5">
    <source>
        <dbReference type="Pfam" id="PF03081"/>
    </source>
</evidence>
<dbReference type="Gene3D" id="1.20.1280.170">
    <property type="entry name" value="Exocyst complex component Exo70"/>
    <property type="match status" value="1"/>
</dbReference>
<reference evidence="6" key="1">
    <citation type="submission" date="2017-07" db="EMBL/GenBank/DDBJ databases">
        <title>Taro Niue Genome Assembly and Annotation.</title>
        <authorList>
            <person name="Atibalentja N."/>
            <person name="Keating K."/>
            <person name="Fields C.J."/>
        </authorList>
    </citation>
    <scope>NUCLEOTIDE SEQUENCE</scope>
    <source>
        <strain evidence="6">Niue_2</strain>
        <tissue evidence="6">Leaf</tissue>
    </source>
</reference>
<evidence type="ECO:0000256" key="4">
    <source>
        <dbReference type="SAM" id="MobiDB-lite"/>
    </source>
</evidence>
<dbReference type="GO" id="GO:0000145">
    <property type="term" value="C:exocyst"/>
    <property type="evidence" value="ECO:0007669"/>
    <property type="project" value="InterPro"/>
</dbReference>
<keyword evidence="3" id="KW-0653">Protein transport</keyword>
<organism evidence="6 7">
    <name type="scientific">Colocasia esculenta</name>
    <name type="common">Wild taro</name>
    <name type="synonym">Arum esculentum</name>
    <dbReference type="NCBI Taxonomy" id="4460"/>
    <lineage>
        <taxon>Eukaryota</taxon>
        <taxon>Viridiplantae</taxon>
        <taxon>Streptophyta</taxon>
        <taxon>Embryophyta</taxon>
        <taxon>Tracheophyta</taxon>
        <taxon>Spermatophyta</taxon>
        <taxon>Magnoliopsida</taxon>
        <taxon>Liliopsida</taxon>
        <taxon>Araceae</taxon>
        <taxon>Aroideae</taxon>
        <taxon>Colocasieae</taxon>
        <taxon>Colocasia</taxon>
    </lineage>
</organism>
<dbReference type="AlphaFoldDB" id="A0A843VYR2"/>
<sequence length="742" mass="81830">MEKSPALPPEKSGSFTCREEKKQPEPTRNLSMSALKNHGRTPLEREERPEKVVEEEEQIKEGEEKENGEEDDGGDDTPAAPDLGSASEEIDRFLESLSRLVDGQNQADGPVDRPGAPEASVGALLELVDREIAKYDVGEDRHVPASLSCQDQGEFSLLDAVDRASRLAAVLGAFPSDPGYRRVMDRASSVVQRAMAFLEEEFRLLLEDSRGGGADAGGKWTPSPQGSAHENERSPRTPGQEPNSACAEEDVPPAYPPEIVERLWRIAGSMLSAGYETECCQVFSIARRNAFEAGLSKLGFERISIEEVQKMPWESLESEVATWIKALRRSASVAFSRERDLCAAVFSASDRPDVAGALFTNLVRGVVIHLLNFAEAVAMTKRSAEKLFKFLDMYEALRDLLPQMDTLFPAEARDQEDDDDGGRDRSVPSPGAELKSEVCAARCRLGDASVGIFSDMEGSIRSDASRTPVPGGAVHPLTRYVMNYLKYACEYKNTLEEVFKEHQRAETASSSHDDVDEGGTPNSSGSSQGGCSGGGRQNHRDGGSVKHSPFAAQLVKLMGLLDANLGSKAKLYKDPALSSIFLMNNGRYIMQKIKGSAEIHSLLGDSWCRRRSSDLRQYHKNYQRETWGKVLGCFKDEGLQVKGSVSKPVLKERFKSFNAMLEEIHKTQSGWVVSDEQLQSELRVSVSAVVVPAYRSFLGRFQQYLDAGRQTEKYIKFGPEDLESYIDDLFDGNPNAAMKRRA</sequence>
<feature type="region of interest" description="Disordered" evidence="4">
    <location>
        <begin position="413"/>
        <end position="433"/>
    </location>
</feature>
<keyword evidence="3" id="KW-0268">Exocytosis</keyword>
<dbReference type="Pfam" id="PF20669">
    <property type="entry name" value="Exo70_N"/>
    <property type="match status" value="1"/>
</dbReference>
<dbReference type="EMBL" id="NMUH01002025">
    <property type="protein sequence ID" value="MQL97273.1"/>
    <property type="molecule type" value="Genomic_DNA"/>
</dbReference>
<dbReference type="PANTHER" id="PTHR12542:SF127">
    <property type="entry name" value="EXOCYST COMPLEX COMPONENT EXO70C1"/>
    <property type="match status" value="1"/>
</dbReference>